<dbReference type="EMBL" id="JBHMAS010000004">
    <property type="protein sequence ID" value="MFB9778865.1"/>
    <property type="molecule type" value="Genomic_DNA"/>
</dbReference>
<evidence type="ECO:0000313" key="2">
    <source>
        <dbReference type="Proteomes" id="UP001589587"/>
    </source>
</evidence>
<protein>
    <submittedName>
        <fullName evidence="1">Uncharacterized protein</fullName>
    </submittedName>
</protein>
<accession>A0ABV5X8S8</accession>
<proteinExistence type="predicted"/>
<name>A0ABV5X8S8_9NOCA</name>
<evidence type="ECO:0000313" key="1">
    <source>
        <dbReference type="EMBL" id="MFB9778865.1"/>
    </source>
</evidence>
<reference evidence="1 2" key="1">
    <citation type="submission" date="2024-09" db="EMBL/GenBank/DDBJ databases">
        <authorList>
            <person name="Sun Q."/>
            <person name="Mori K."/>
        </authorList>
    </citation>
    <scope>NUCLEOTIDE SEQUENCE [LARGE SCALE GENOMIC DNA]</scope>
    <source>
        <strain evidence="1 2">JCM 11411</strain>
    </source>
</reference>
<comment type="caution">
    <text evidence="1">The sequence shown here is derived from an EMBL/GenBank/DDBJ whole genome shotgun (WGS) entry which is preliminary data.</text>
</comment>
<organism evidence="1 2">
    <name type="scientific">Rhodococcus baikonurensis</name>
    <dbReference type="NCBI Taxonomy" id="172041"/>
    <lineage>
        <taxon>Bacteria</taxon>
        <taxon>Bacillati</taxon>
        <taxon>Actinomycetota</taxon>
        <taxon>Actinomycetes</taxon>
        <taxon>Mycobacteriales</taxon>
        <taxon>Nocardiaceae</taxon>
        <taxon>Rhodococcus</taxon>
        <taxon>Rhodococcus erythropolis group</taxon>
    </lineage>
</organism>
<keyword evidence="2" id="KW-1185">Reference proteome</keyword>
<dbReference type="RefSeq" id="WP_378373964.1">
    <property type="nucleotide sequence ID" value="NZ_JBHMAS010000004.1"/>
</dbReference>
<gene>
    <name evidence="1" type="ORF">ACFFQ6_04185</name>
</gene>
<dbReference type="Proteomes" id="UP001589587">
    <property type="component" value="Unassembled WGS sequence"/>
</dbReference>
<sequence>MSENKTEPFLDGADLPTLRKLADFMSDVAKGSDSKMKKMMFEMFAGILSDFIRDIEAGVTS</sequence>